<gene>
    <name evidence="1" type="ORF">LSAT_V11C500252200</name>
</gene>
<comment type="caution">
    <text evidence="1">The sequence shown here is derived from an EMBL/GenBank/DDBJ whole genome shotgun (WGS) entry which is preliminary data.</text>
</comment>
<dbReference type="EMBL" id="NBSK02000005">
    <property type="protein sequence ID" value="KAJ0208369.1"/>
    <property type="molecule type" value="Genomic_DNA"/>
</dbReference>
<evidence type="ECO:0000313" key="2">
    <source>
        <dbReference type="Proteomes" id="UP000235145"/>
    </source>
</evidence>
<reference evidence="1 2" key="1">
    <citation type="journal article" date="2017" name="Nat. Commun.">
        <title>Genome assembly with in vitro proximity ligation data and whole-genome triplication in lettuce.</title>
        <authorList>
            <person name="Reyes-Chin-Wo S."/>
            <person name="Wang Z."/>
            <person name="Yang X."/>
            <person name="Kozik A."/>
            <person name="Arikit S."/>
            <person name="Song C."/>
            <person name="Xia L."/>
            <person name="Froenicke L."/>
            <person name="Lavelle D.O."/>
            <person name="Truco M.J."/>
            <person name="Xia R."/>
            <person name="Zhu S."/>
            <person name="Xu C."/>
            <person name="Xu H."/>
            <person name="Xu X."/>
            <person name="Cox K."/>
            <person name="Korf I."/>
            <person name="Meyers B.C."/>
            <person name="Michelmore R.W."/>
        </authorList>
    </citation>
    <scope>NUCLEOTIDE SEQUENCE [LARGE SCALE GENOMIC DNA]</scope>
    <source>
        <strain evidence="2">cv. Salinas</strain>
        <tissue evidence="1">Seedlings</tissue>
    </source>
</reference>
<evidence type="ECO:0008006" key="3">
    <source>
        <dbReference type="Google" id="ProtNLM"/>
    </source>
</evidence>
<keyword evidence="2" id="KW-1185">Reference proteome</keyword>
<evidence type="ECO:0000313" key="1">
    <source>
        <dbReference type="EMBL" id="KAJ0208369.1"/>
    </source>
</evidence>
<dbReference type="Proteomes" id="UP000235145">
    <property type="component" value="Unassembled WGS sequence"/>
</dbReference>
<organism evidence="1 2">
    <name type="scientific">Lactuca sativa</name>
    <name type="common">Garden lettuce</name>
    <dbReference type="NCBI Taxonomy" id="4236"/>
    <lineage>
        <taxon>Eukaryota</taxon>
        <taxon>Viridiplantae</taxon>
        <taxon>Streptophyta</taxon>
        <taxon>Embryophyta</taxon>
        <taxon>Tracheophyta</taxon>
        <taxon>Spermatophyta</taxon>
        <taxon>Magnoliopsida</taxon>
        <taxon>eudicotyledons</taxon>
        <taxon>Gunneridae</taxon>
        <taxon>Pentapetalae</taxon>
        <taxon>asterids</taxon>
        <taxon>campanulids</taxon>
        <taxon>Asterales</taxon>
        <taxon>Asteraceae</taxon>
        <taxon>Cichorioideae</taxon>
        <taxon>Cichorieae</taxon>
        <taxon>Lactucinae</taxon>
        <taxon>Lactuca</taxon>
    </lineage>
</organism>
<name>A0A9R1XFM8_LACSA</name>
<accession>A0A9R1XFM8</accession>
<proteinExistence type="predicted"/>
<dbReference type="AlphaFoldDB" id="A0A9R1XFM8"/>
<sequence>MMKKRHVENLPDHYILPRWTLGARYKVVNGNIGLEEMNCENGVSDLTLWCVRSNCDIASDFPTEIEKFNSFVINFLEDQKIWRKPKAFENVSQNPYKRISQVHMTSYLYLSVIILLQKIKNGIHKKQLDVKREEKENPLLLSNTRSLRHWLSKKKGNYNILLVDESVAEKQ</sequence>
<protein>
    <recommendedName>
        <fullName evidence="3">Protein FAR1-RELATED SEQUENCE</fullName>
    </recommendedName>
</protein>